<organism evidence="2 3">
    <name type="scientific">Actinomycetospora atypica</name>
    <dbReference type="NCBI Taxonomy" id="1290095"/>
    <lineage>
        <taxon>Bacteria</taxon>
        <taxon>Bacillati</taxon>
        <taxon>Actinomycetota</taxon>
        <taxon>Actinomycetes</taxon>
        <taxon>Pseudonocardiales</taxon>
        <taxon>Pseudonocardiaceae</taxon>
        <taxon>Actinomycetospora</taxon>
    </lineage>
</organism>
<feature type="transmembrane region" description="Helical" evidence="1">
    <location>
        <begin position="38"/>
        <end position="65"/>
    </location>
</feature>
<reference evidence="3" key="1">
    <citation type="journal article" date="2019" name="Int. J. Syst. Evol. Microbiol.">
        <title>The Global Catalogue of Microorganisms (GCM) 10K type strain sequencing project: providing services to taxonomists for standard genome sequencing and annotation.</title>
        <authorList>
            <consortium name="The Broad Institute Genomics Platform"/>
            <consortium name="The Broad Institute Genome Sequencing Center for Infectious Disease"/>
            <person name="Wu L."/>
            <person name="Ma J."/>
        </authorList>
    </citation>
    <scope>NUCLEOTIDE SEQUENCE [LARGE SCALE GENOMIC DNA]</scope>
    <source>
        <strain evidence="3">CGMCC 4.7093</strain>
    </source>
</reference>
<dbReference type="InterPro" id="IPR021354">
    <property type="entry name" value="DUF2975"/>
</dbReference>
<gene>
    <name evidence="2" type="ORF">ACFPBZ_10650</name>
</gene>
<sequence>MRPLVITCLRALLVVLVLGALAAQTTILVVVATQGVPALAAAYAVVAVAAVACAEVALVAIWVLLSRVRRDVIFDESAFRWVDVIAGGGLAAALLMGALCVHAGQVDDAPGLGGIGIGIGLAGVAFVLLMVVMKGLLATATRLRREIDEVV</sequence>
<comment type="caution">
    <text evidence="2">The sequence shown here is derived from an EMBL/GenBank/DDBJ whole genome shotgun (WGS) entry which is preliminary data.</text>
</comment>
<dbReference type="RefSeq" id="WP_378036018.1">
    <property type="nucleotide sequence ID" value="NZ_JBHSIV010000009.1"/>
</dbReference>
<keyword evidence="1" id="KW-1133">Transmembrane helix</keyword>
<accession>A0ABV9YMB6</accession>
<dbReference type="Pfam" id="PF11188">
    <property type="entry name" value="DUF2975"/>
    <property type="match status" value="1"/>
</dbReference>
<feature type="transmembrane region" description="Helical" evidence="1">
    <location>
        <begin position="111"/>
        <end position="137"/>
    </location>
</feature>
<evidence type="ECO:0000313" key="2">
    <source>
        <dbReference type="EMBL" id="MFC5062665.1"/>
    </source>
</evidence>
<dbReference type="Proteomes" id="UP001595947">
    <property type="component" value="Unassembled WGS sequence"/>
</dbReference>
<evidence type="ECO:0000313" key="3">
    <source>
        <dbReference type="Proteomes" id="UP001595947"/>
    </source>
</evidence>
<keyword evidence="1" id="KW-0472">Membrane</keyword>
<protein>
    <submittedName>
        <fullName evidence="2">DUF2975 domain-containing protein</fullName>
    </submittedName>
</protein>
<keyword evidence="3" id="KW-1185">Reference proteome</keyword>
<keyword evidence="1" id="KW-0812">Transmembrane</keyword>
<name>A0ABV9YMB6_9PSEU</name>
<proteinExistence type="predicted"/>
<dbReference type="EMBL" id="JBHSIV010000009">
    <property type="protein sequence ID" value="MFC5062665.1"/>
    <property type="molecule type" value="Genomic_DNA"/>
</dbReference>
<evidence type="ECO:0000256" key="1">
    <source>
        <dbReference type="SAM" id="Phobius"/>
    </source>
</evidence>
<feature type="transmembrane region" description="Helical" evidence="1">
    <location>
        <begin position="77"/>
        <end position="99"/>
    </location>
</feature>